<evidence type="ECO:0000313" key="6">
    <source>
        <dbReference type="EMBL" id="TPX61505.1"/>
    </source>
</evidence>
<dbReference type="PANTHER" id="PTHR23113:SF327">
    <property type="entry name" value="EXCHANGE PROTEIN DIRECTLY ACTIVATED BY CAMP, ISOFORM E"/>
    <property type="match status" value="1"/>
</dbReference>
<dbReference type="Gene3D" id="1.10.840.10">
    <property type="entry name" value="Ras guanine-nucleotide exchange factors catalytic domain"/>
    <property type="match status" value="1"/>
</dbReference>
<feature type="compositionally biased region" description="Low complexity" evidence="3">
    <location>
        <begin position="395"/>
        <end position="409"/>
    </location>
</feature>
<organism evidence="6 7">
    <name type="scientific">Powellomyces hirtus</name>
    <dbReference type="NCBI Taxonomy" id="109895"/>
    <lineage>
        <taxon>Eukaryota</taxon>
        <taxon>Fungi</taxon>
        <taxon>Fungi incertae sedis</taxon>
        <taxon>Chytridiomycota</taxon>
        <taxon>Chytridiomycota incertae sedis</taxon>
        <taxon>Chytridiomycetes</taxon>
        <taxon>Spizellomycetales</taxon>
        <taxon>Powellomycetaceae</taxon>
        <taxon>Powellomyces</taxon>
    </lineage>
</organism>
<dbReference type="InterPro" id="IPR000651">
    <property type="entry name" value="Ras-like_Gua-exchang_fac_N"/>
</dbReference>
<sequence>MKEHDAVAAVSDVSEVLASLPVSSQLDLVELLVRRTALRNDSRNDSGPSGTNGPTGTLKPRRRSEGPWDKVALAIERAREEAENQGRPSFNNDNPPRSTSLQRPMLSESTASVRIPEEVRPIIDILHKLQESQAAGLFANLNIKVELDSNIENTIITNATSRLDPQQLITPHQPQSTTQQPFRVVREQILTILLHAPVVMLRPSPPTLPNQVPKPDDPHSPLALVLNASSSLAALIEAIVLAHNDQILSRLNNHQGLEEYQRISESVWEATSGILKDVKKLKEGPPVGGSWSQAQYLYAHLIQISTQFALGLEAYVVFANNTLPKLATTLNARNLAGLAVVSPPDTPPVSRTPGEATPASEAVPSVADRLLKQKSLGARLMHRLSQLTDNGVKRSSTGSNSSDGTSEGSQPTRYSRQTDISPGLASDADAINNMRRPNSWDIPRRERSVEAPRQTLSPSSAAPHLQVGRSSLDALRPRTGTDGGKDNSDASELLPKRYSSLPPPTLPEISRGHYKAAQWLMEVSEFESRASARGSSIGTRSAATSPPNSPPMSPLSRGETSRRPSPSPQLPTIITPSESLSEITLPRKKRHSRNLSDSSISSAKVRLLQAESWKIKLPTDTDGDYGLGDTDRWSRMMDNIIKGESDSLYSIEANDGDDLKPSDRIAGDFRARKKDAGANTEKELGIKVESTEADEASVRERNSKHRFESLKILESRASHRIPMFDSTGRRIGVLDHGRFVTGVDDDMDVTGTEFISVRGNLLRLSEDGSDVLVMEMVNGKLQIVAGTLEKLITRLADENLQDADFVDIFLENHPFYISSRDLLSNLIARFYVQPPSGAVVDAETVKWQRPIRVKVIAVLSRWVKLRFEDFEADELLRDALDRFLEEIEVEEGFRNEADRIRRVATVQAMTICNRSRMAPFASAARLPTCPFPTTPTAPLSETSPLLNFEARQLARYLTVADARAFRSITMCDFVSKLRNRLDTENAVPATKRVLGRIDLFAQRSDMIRNWVTLELCTLSPRKPRRKLLEKLILVAYHCRAHGNFHTSLFILLALQSPPVQRLRRTWDGVSTPTMEKLKVLEKLLDVSGNMRELRRALDSSSGVGADGEIGGGAGGVVPFLPVVMKDATFVVEGNPEYVTRMEVVRELTNDLDDDTNIGRTRSPSPSHQGRPPLPLTSPLTIDPHDPTIQDLTPATAPPPLVNFDKYRTLAGILGRYMANVERYTWAIHLHVPLPNSVSSVSLLQAAAAAVTSPPPPLLSTATNPHLSHGSNSSSSSSGMYPPPLPPITTTSLPVTVIPPGPVSPASITLTGGALPITRPAATMMAPPVAALTTVPPPTASAVAGQGEPEIDVDLKDVVEMRLAWAADSVLGPDGAWMKIAAELAARCAGEDES</sequence>
<evidence type="ECO:0000256" key="2">
    <source>
        <dbReference type="PROSITE-ProRule" id="PRU00168"/>
    </source>
</evidence>
<feature type="compositionally biased region" description="Low complexity" evidence="3">
    <location>
        <begin position="46"/>
        <end position="57"/>
    </location>
</feature>
<protein>
    <recommendedName>
        <fullName evidence="8">Ras-GEF domain-containing protein</fullName>
    </recommendedName>
</protein>
<feature type="region of interest" description="Disordered" evidence="3">
    <location>
        <begin position="531"/>
        <end position="600"/>
    </location>
</feature>
<dbReference type="EMBL" id="QEAQ01000007">
    <property type="protein sequence ID" value="TPX61505.1"/>
    <property type="molecule type" value="Genomic_DNA"/>
</dbReference>
<keyword evidence="1 2" id="KW-0344">Guanine-nucleotide releasing factor</keyword>
<dbReference type="SMART" id="SM00147">
    <property type="entry name" value="RasGEF"/>
    <property type="match status" value="1"/>
</dbReference>
<gene>
    <name evidence="6" type="ORF">PhCBS80983_g01074</name>
</gene>
<feature type="region of interest" description="Disordered" evidence="3">
    <location>
        <begin position="40"/>
        <end position="110"/>
    </location>
</feature>
<dbReference type="PROSITE" id="PS50212">
    <property type="entry name" value="RASGEF_NTER"/>
    <property type="match status" value="1"/>
</dbReference>
<proteinExistence type="predicted"/>
<reference evidence="6 7" key="1">
    <citation type="journal article" date="2019" name="Sci. Rep.">
        <title>Comparative genomics of chytrid fungi reveal insights into the obligate biotrophic and pathogenic lifestyle of Synchytrium endobioticum.</title>
        <authorList>
            <person name="van de Vossenberg B.T.L.H."/>
            <person name="Warris S."/>
            <person name="Nguyen H.D.T."/>
            <person name="van Gent-Pelzer M.P.E."/>
            <person name="Joly D.L."/>
            <person name="van de Geest H.C."/>
            <person name="Bonants P.J.M."/>
            <person name="Smith D.S."/>
            <person name="Levesque C.A."/>
            <person name="van der Lee T.A.J."/>
        </authorList>
    </citation>
    <scope>NUCLEOTIDE SEQUENCE [LARGE SCALE GENOMIC DNA]</scope>
    <source>
        <strain evidence="6 7">CBS 809.83</strain>
    </source>
</reference>
<evidence type="ECO:0008006" key="8">
    <source>
        <dbReference type="Google" id="ProtNLM"/>
    </source>
</evidence>
<dbReference type="GO" id="GO:0005886">
    <property type="term" value="C:plasma membrane"/>
    <property type="evidence" value="ECO:0007669"/>
    <property type="project" value="TreeGrafter"/>
</dbReference>
<evidence type="ECO:0000256" key="1">
    <source>
        <dbReference type="ARBA" id="ARBA00022658"/>
    </source>
</evidence>
<feature type="region of interest" description="Disordered" evidence="3">
    <location>
        <begin position="1251"/>
        <end position="1285"/>
    </location>
</feature>
<comment type="caution">
    <text evidence="6">The sequence shown here is derived from an EMBL/GenBank/DDBJ whole genome shotgun (WGS) entry which is preliminary data.</text>
</comment>
<dbReference type="STRING" id="109895.A0A507EDS2"/>
<dbReference type="InterPro" id="IPR008937">
    <property type="entry name" value="Ras-like_GEF"/>
</dbReference>
<feature type="domain" description="Ras-GEF" evidence="4">
    <location>
        <begin position="949"/>
        <end position="1198"/>
    </location>
</feature>
<keyword evidence="7" id="KW-1185">Reference proteome</keyword>
<dbReference type="Gene3D" id="1.20.870.10">
    <property type="entry name" value="Son of sevenless (SoS) protein Chain: S domain 1"/>
    <property type="match status" value="1"/>
</dbReference>
<dbReference type="Pfam" id="PF00618">
    <property type="entry name" value="RasGEF_N"/>
    <property type="match status" value="1"/>
</dbReference>
<dbReference type="Pfam" id="PF00617">
    <property type="entry name" value="RasGEF"/>
    <property type="match status" value="1"/>
</dbReference>
<feature type="compositionally biased region" description="Polar residues" evidence="3">
    <location>
        <begin position="86"/>
        <end position="110"/>
    </location>
</feature>
<accession>A0A507EDS2</accession>
<feature type="region of interest" description="Disordered" evidence="3">
    <location>
        <begin position="1149"/>
        <end position="1178"/>
    </location>
</feature>
<dbReference type="Proteomes" id="UP000318582">
    <property type="component" value="Unassembled WGS sequence"/>
</dbReference>
<feature type="compositionally biased region" description="Polar residues" evidence="3">
    <location>
        <begin position="410"/>
        <end position="420"/>
    </location>
</feature>
<evidence type="ECO:0000256" key="3">
    <source>
        <dbReference type="SAM" id="MobiDB-lite"/>
    </source>
</evidence>
<feature type="domain" description="N-terminal Ras-GEF" evidence="5">
    <location>
        <begin position="779"/>
        <end position="908"/>
    </location>
</feature>
<evidence type="ECO:0000313" key="7">
    <source>
        <dbReference type="Proteomes" id="UP000318582"/>
    </source>
</evidence>
<dbReference type="GO" id="GO:0005085">
    <property type="term" value="F:guanyl-nucleotide exchange factor activity"/>
    <property type="evidence" value="ECO:0007669"/>
    <property type="project" value="UniProtKB-KW"/>
</dbReference>
<dbReference type="SUPFAM" id="SSF48366">
    <property type="entry name" value="Ras GEF"/>
    <property type="match status" value="1"/>
</dbReference>
<feature type="compositionally biased region" description="Polar residues" evidence="3">
    <location>
        <begin position="1157"/>
        <end position="1167"/>
    </location>
</feature>
<dbReference type="PANTHER" id="PTHR23113">
    <property type="entry name" value="GUANINE NUCLEOTIDE EXCHANGE FACTOR"/>
    <property type="match status" value="1"/>
</dbReference>
<feature type="compositionally biased region" description="Low complexity" evidence="3">
    <location>
        <begin position="1258"/>
        <end position="1279"/>
    </location>
</feature>
<dbReference type="PROSITE" id="PS50009">
    <property type="entry name" value="RASGEF_CAT"/>
    <property type="match status" value="1"/>
</dbReference>
<dbReference type="CDD" id="cd06224">
    <property type="entry name" value="REM"/>
    <property type="match status" value="1"/>
</dbReference>
<dbReference type="GO" id="GO:0007265">
    <property type="term" value="P:Ras protein signal transduction"/>
    <property type="evidence" value="ECO:0007669"/>
    <property type="project" value="TreeGrafter"/>
</dbReference>
<name>A0A507EDS2_9FUNG</name>
<feature type="region of interest" description="Disordered" evidence="3">
    <location>
        <begin position="340"/>
        <end position="366"/>
    </location>
</feature>
<feature type="region of interest" description="Disordered" evidence="3">
    <location>
        <begin position="384"/>
        <end position="509"/>
    </location>
</feature>
<evidence type="ECO:0000259" key="4">
    <source>
        <dbReference type="PROSITE" id="PS50009"/>
    </source>
</evidence>
<feature type="compositionally biased region" description="Polar residues" evidence="3">
    <location>
        <begin position="570"/>
        <end position="582"/>
    </location>
</feature>
<dbReference type="InterPro" id="IPR023578">
    <property type="entry name" value="Ras_GEF_dom_sf"/>
</dbReference>
<dbReference type="InterPro" id="IPR036964">
    <property type="entry name" value="RASGEF_cat_dom_sf"/>
</dbReference>
<dbReference type="InterPro" id="IPR001895">
    <property type="entry name" value="RASGEF_cat_dom"/>
</dbReference>
<dbReference type="SMART" id="SM00229">
    <property type="entry name" value="RasGEFN"/>
    <property type="match status" value="1"/>
</dbReference>
<evidence type="ECO:0000259" key="5">
    <source>
        <dbReference type="PROSITE" id="PS50212"/>
    </source>
</evidence>